<name>A0A1I5X9A0_9PSEU</name>
<protein>
    <submittedName>
        <fullName evidence="1">Uncharacterized protein</fullName>
    </submittedName>
</protein>
<accession>A0A1I5X9A0</accession>
<sequence length="130" mass="13454">MEHASQPRRPDWDPPESSLSEIRAWWGSVFCGAVPRLGRAAPRTAGPRRSGALAVTDPDAARAGIETADAAHRLLWAVAATAPGARDVAAVARRLRSEIEAAGAQNPDALRAGADRVAAAGSGSLQVRAS</sequence>
<dbReference type="Proteomes" id="UP000199137">
    <property type="component" value="Unassembled WGS sequence"/>
</dbReference>
<evidence type="ECO:0000313" key="1">
    <source>
        <dbReference type="EMBL" id="SFQ28552.1"/>
    </source>
</evidence>
<proteinExistence type="predicted"/>
<dbReference type="EMBL" id="FOWC01000010">
    <property type="protein sequence ID" value="SFQ28552.1"/>
    <property type="molecule type" value="Genomic_DNA"/>
</dbReference>
<evidence type="ECO:0000313" key="2">
    <source>
        <dbReference type="Proteomes" id="UP000199137"/>
    </source>
</evidence>
<organism evidence="1 2">
    <name type="scientific">Amycolatopsis rubida</name>
    <dbReference type="NCBI Taxonomy" id="112413"/>
    <lineage>
        <taxon>Bacteria</taxon>
        <taxon>Bacillati</taxon>
        <taxon>Actinomycetota</taxon>
        <taxon>Actinomycetes</taxon>
        <taxon>Pseudonocardiales</taxon>
        <taxon>Pseudonocardiaceae</taxon>
        <taxon>Amycolatopsis</taxon>
    </lineage>
</organism>
<gene>
    <name evidence="1" type="ORF">SAMN05421854_110107</name>
</gene>
<reference evidence="2" key="1">
    <citation type="submission" date="2016-10" db="EMBL/GenBank/DDBJ databases">
        <authorList>
            <person name="Varghese N."/>
            <person name="Submissions S."/>
        </authorList>
    </citation>
    <scope>NUCLEOTIDE SEQUENCE [LARGE SCALE GENOMIC DNA]</scope>
    <source>
        <strain evidence="2">DSM 44637</strain>
    </source>
</reference>
<dbReference type="AlphaFoldDB" id="A0A1I5X9A0"/>
<dbReference type="RefSeq" id="WP_093575664.1">
    <property type="nucleotide sequence ID" value="NZ_FOWC01000010.1"/>
</dbReference>